<keyword evidence="2 4" id="KW-0547">Nucleotide-binding</keyword>
<reference evidence="6 7" key="2">
    <citation type="submission" date="2020-03" db="EMBL/GenBank/DDBJ databases">
        <authorList>
            <person name="Ichikawa N."/>
            <person name="Kimura A."/>
            <person name="Kitahashi Y."/>
            <person name="Uohara A."/>
        </authorList>
    </citation>
    <scope>NUCLEOTIDE SEQUENCE [LARGE SCALE GENOMIC DNA]</scope>
    <source>
        <strain evidence="6 7">NBRC 107702</strain>
    </source>
</reference>
<feature type="binding site" evidence="4">
    <location>
        <begin position="10"/>
        <end position="14"/>
    </location>
    <ligand>
        <name>ATP</name>
        <dbReference type="ChEBI" id="CHEBI:30616"/>
    </ligand>
</feature>
<dbReference type="GO" id="GO:0035999">
    <property type="term" value="P:tetrahydrofolate interconversion"/>
    <property type="evidence" value="ECO:0007669"/>
    <property type="project" value="TreeGrafter"/>
</dbReference>
<sequence length="200" mass="21231">MPDLSDLPRKATLRAALLDRRRALPASTLEEASARIAAELGTLVRQEEPNCVAAYVPVGPEPGGPGLPEALEGMLGTEGRMLLPVLLPDLDLDWALYHGPYTLTPGPHGLREPSGRRLGPEGITTANMVVVPAVAVDLRGTRLGRGGGSYDRALSRVSPDTLVIALLHDGEVVEQVPDEPHDRRVNAIITPSEGLVMLPA</sequence>
<dbReference type="GO" id="GO:0046872">
    <property type="term" value="F:metal ion binding"/>
    <property type="evidence" value="ECO:0007669"/>
    <property type="project" value="UniProtKB-KW"/>
</dbReference>
<dbReference type="GO" id="GO:0009396">
    <property type="term" value="P:folic acid-containing compound biosynthetic process"/>
    <property type="evidence" value="ECO:0007669"/>
    <property type="project" value="TreeGrafter"/>
</dbReference>
<dbReference type="Gene3D" id="3.40.50.10420">
    <property type="entry name" value="NagB/RpiA/CoA transferase-like"/>
    <property type="match status" value="1"/>
</dbReference>
<feature type="binding site" evidence="4">
    <location>
        <position position="61"/>
    </location>
    <ligand>
        <name>substrate</name>
    </ligand>
</feature>
<keyword evidence="6" id="KW-0436">Ligase</keyword>
<reference evidence="6 7" key="1">
    <citation type="submission" date="2020-03" db="EMBL/GenBank/DDBJ databases">
        <title>Whole genome shotgun sequence of Phytohabitans flavus NBRC 107702.</title>
        <authorList>
            <person name="Komaki H."/>
            <person name="Tamura T."/>
        </authorList>
    </citation>
    <scope>NUCLEOTIDE SEQUENCE [LARGE SCALE GENOMIC DNA]</scope>
    <source>
        <strain evidence="6 7">NBRC 107702</strain>
    </source>
</reference>
<dbReference type="EMBL" id="AP022870">
    <property type="protein sequence ID" value="BCB80067.1"/>
    <property type="molecule type" value="Genomic_DNA"/>
</dbReference>
<comment type="catalytic activity">
    <reaction evidence="5">
        <text>(6S)-5-formyl-5,6,7,8-tetrahydrofolate + ATP = (6R)-5,10-methenyltetrahydrofolate + ADP + phosphate</text>
        <dbReference type="Rhea" id="RHEA:10488"/>
        <dbReference type="ChEBI" id="CHEBI:30616"/>
        <dbReference type="ChEBI" id="CHEBI:43474"/>
        <dbReference type="ChEBI" id="CHEBI:57455"/>
        <dbReference type="ChEBI" id="CHEBI:57457"/>
        <dbReference type="ChEBI" id="CHEBI:456216"/>
        <dbReference type="EC" id="6.3.3.2"/>
    </reaction>
</comment>
<dbReference type="KEGG" id="pfla:Pflav_064770"/>
<name>A0A6F8Y1Y5_9ACTN</name>
<dbReference type="GO" id="GO:0030272">
    <property type="term" value="F:5-formyltetrahydrofolate cyclo-ligase activity"/>
    <property type="evidence" value="ECO:0007669"/>
    <property type="project" value="UniProtKB-EC"/>
</dbReference>
<dbReference type="InterPro" id="IPR037171">
    <property type="entry name" value="NagB/RpiA_transferase-like"/>
</dbReference>
<dbReference type="GO" id="GO:0005524">
    <property type="term" value="F:ATP binding"/>
    <property type="evidence" value="ECO:0007669"/>
    <property type="project" value="UniProtKB-KW"/>
</dbReference>
<dbReference type="InterPro" id="IPR024185">
    <property type="entry name" value="FTHF_cligase-like_sf"/>
</dbReference>
<evidence type="ECO:0000256" key="5">
    <source>
        <dbReference type="RuleBase" id="RU361279"/>
    </source>
</evidence>
<dbReference type="NCBIfam" id="TIGR02727">
    <property type="entry name" value="MTHFS_bact"/>
    <property type="match status" value="1"/>
</dbReference>
<keyword evidence="3 4" id="KW-0067">ATP-binding</keyword>
<evidence type="ECO:0000256" key="2">
    <source>
        <dbReference type="ARBA" id="ARBA00022741"/>
    </source>
</evidence>
<dbReference type="AlphaFoldDB" id="A0A6F8Y1Y5"/>
<comment type="similarity">
    <text evidence="1 5">Belongs to the 5-formyltetrahydrofolate cyclo-ligase family.</text>
</comment>
<dbReference type="EC" id="6.3.3.2" evidence="5"/>
<evidence type="ECO:0000256" key="1">
    <source>
        <dbReference type="ARBA" id="ARBA00010638"/>
    </source>
</evidence>
<evidence type="ECO:0000256" key="4">
    <source>
        <dbReference type="PIRSR" id="PIRSR006806-1"/>
    </source>
</evidence>
<proteinExistence type="inferred from homology"/>
<keyword evidence="7" id="KW-1185">Reference proteome</keyword>
<evidence type="ECO:0000313" key="6">
    <source>
        <dbReference type="EMBL" id="BCB80067.1"/>
    </source>
</evidence>
<dbReference type="InterPro" id="IPR002698">
    <property type="entry name" value="FTHF_cligase"/>
</dbReference>
<comment type="cofactor">
    <cofactor evidence="5">
        <name>Mg(2+)</name>
        <dbReference type="ChEBI" id="CHEBI:18420"/>
    </cofactor>
</comment>
<evidence type="ECO:0000256" key="3">
    <source>
        <dbReference type="ARBA" id="ARBA00022840"/>
    </source>
</evidence>
<dbReference type="PANTHER" id="PTHR23407">
    <property type="entry name" value="ATPASE INHIBITOR/5-FORMYLTETRAHYDROFOLATE CYCLO-LIGASE"/>
    <property type="match status" value="1"/>
</dbReference>
<accession>A0A6F8Y1Y5</accession>
<keyword evidence="5" id="KW-0460">Magnesium</keyword>
<gene>
    <name evidence="6" type="ORF">Pflav_064770</name>
</gene>
<dbReference type="RefSeq" id="WP_173040195.1">
    <property type="nucleotide sequence ID" value="NZ_AP022870.1"/>
</dbReference>
<feature type="binding site" evidence="4">
    <location>
        <begin position="142"/>
        <end position="150"/>
    </location>
    <ligand>
        <name>ATP</name>
        <dbReference type="ChEBI" id="CHEBI:30616"/>
    </ligand>
</feature>
<dbReference type="PIRSF" id="PIRSF006806">
    <property type="entry name" value="FTHF_cligase"/>
    <property type="match status" value="1"/>
</dbReference>
<keyword evidence="5" id="KW-0479">Metal-binding</keyword>
<organism evidence="6 7">
    <name type="scientific">Phytohabitans flavus</name>
    <dbReference type="NCBI Taxonomy" id="1076124"/>
    <lineage>
        <taxon>Bacteria</taxon>
        <taxon>Bacillati</taxon>
        <taxon>Actinomycetota</taxon>
        <taxon>Actinomycetes</taxon>
        <taxon>Micromonosporales</taxon>
        <taxon>Micromonosporaceae</taxon>
    </lineage>
</organism>
<feature type="binding site" evidence="4">
    <location>
        <position position="56"/>
    </location>
    <ligand>
        <name>substrate</name>
    </ligand>
</feature>
<protein>
    <recommendedName>
        <fullName evidence="5">5-formyltetrahydrofolate cyclo-ligase</fullName>
        <ecNumber evidence="5">6.3.3.2</ecNumber>
    </recommendedName>
</protein>
<evidence type="ECO:0000313" key="7">
    <source>
        <dbReference type="Proteomes" id="UP000502508"/>
    </source>
</evidence>
<dbReference type="Pfam" id="PF01812">
    <property type="entry name" value="5-FTHF_cyc-lig"/>
    <property type="match status" value="1"/>
</dbReference>
<dbReference type="Proteomes" id="UP000502508">
    <property type="component" value="Chromosome"/>
</dbReference>
<dbReference type="SUPFAM" id="SSF100950">
    <property type="entry name" value="NagB/RpiA/CoA transferase-like"/>
    <property type="match status" value="1"/>
</dbReference>
<dbReference type="PANTHER" id="PTHR23407:SF1">
    <property type="entry name" value="5-FORMYLTETRAHYDROFOLATE CYCLO-LIGASE"/>
    <property type="match status" value="1"/>
</dbReference>